<evidence type="ECO:0000313" key="3">
    <source>
        <dbReference type="Proteomes" id="UP001201980"/>
    </source>
</evidence>
<feature type="region of interest" description="Disordered" evidence="1">
    <location>
        <begin position="21"/>
        <end position="98"/>
    </location>
</feature>
<gene>
    <name evidence="2" type="ORF">MKZ38_005915</name>
</gene>
<dbReference type="Proteomes" id="UP001201980">
    <property type="component" value="Unassembled WGS sequence"/>
</dbReference>
<reference evidence="2" key="1">
    <citation type="submission" date="2022-07" db="EMBL/GenBank/DDBJ databases">
        <title>Draft genome sequence of Zalerion maritima ATCC 34329, a (micro)plastics degrading marine fungus.</title>
        <authorList>
            <person name="Paco A."/>
            <person name="Goncalves M.F.M."/>
            <person name="Rocha-Santos T.A.P."/>
            <person name="Alves A."/>
        </authorList>
    </citation>
    <scope>NUCLEOTIDE SEQUENCE</scope>
    <source>
        <strain evidence="2">ATCC 34329</strain>
    </source>
</reference>
<feature type="compositionally biased region" description="Basic residues" evidence="1">
    <location>
        <begin position="74"/>
        <end position="88"/>
    </location>
</feature>
<protein>
    <submittedName>
        <fullName evidence="2">Uncharacterized protein</fullName>
    </submittedName>
</protein>
<dbReference type="EMBL" id="JAKWBI020000359">
    <property type="protein sequence ID" value="KAJ2896030.1"/>
    <property type="molecule type" value="Genomic_DNA"/>
</dbReference>
<feature type="compositionally biased region" description="Basic and acidic residues" evidence="1">
    <location>
        <begin position="328"/>
        <end position="339"/>
    </location>
</feature>
<comment type="caution">
    <text evidence="2">The sequence shown here is derived from an EMBL/GenBank/DDBJ whole genome shotgun (WGS) entry which is preliminary data.</text>
</comment>
<feature type="compositionally biased region" description="Polar residues" evidence="1">
    <location>
        <begin position="48"/>
        <end position="73"/>
    </location>
</feature>
<feature type="compositionally biased region" description="Low complexity" evidence="1">
    <location>
        <begin position="462"/>
        <end position="474"/>
    </location>
</feature>
<feature type="region of interest" description="Disordered" evidence="1">
    <location>
        <begin position="159"/>
        <end position="178"/>
    </location>
</feature>
<feature type="compositionally biased region" description="Polar residues" evidence="1">
    <location>
        <begin position="372"/>
        <end position="391"/>
    </location>
</feature>
<feature type="compositionally biased region" description="Polar residues" evidence="1">
    <location>
        <begin position="517"/>
        <end position="540"/>
    </location>
</feature>
<proteinExistence type="predicted"/>
<organism evidence="2 3">
    <name type="scientific">Zalerion maritima</name>
    <dbReference type="NCBI Taxonomy" id="339359"/>
    <lineage>
        <taxon>Eukaryota</taxon>
        <taxon>Fungi</taxon>
        <taxon>Dikarya</taxon>
        <taxon>Ascomycota</taxon>
        <taxon>Pezizomycotina</taxon>
        <taxon>Sordariomycetes</taxon>
        <taxon>Lulworthiomycetidae</taxon>
        <taxon>Lulworthiales</taxon>
        <taxon>Lulworthiaceae</taxon>
        <taxon>Zalerion</taxon>
    </lineage>
</organism>
<evidence type="ECO:0000313" key="2">
    <source>
        <dbReference type="EMBL" id="KAJ2896030.1"/>
    </source>
</evidence>
<sequence>MSAGDQIGLGPQFVMPGTFHLDGGSGHGSAPPTLTGVHPGLFRPPTTPSASSSMHLTKSTASVRSEGTTQITNVKRKRSRPSISRRTRQSTPLNDWTLAGEKNFSSSTAAASQITALPVHTPSHAFSNSSMSHCRQDVDHEFPAARHYMLAGQLDTPNGGVSRHMDNPNGILDESTYSDADYRRELGSKRHCDEMEGGSMPPLTLTQNSNEPPPNSQNSDGWSRFAFHTISGVVGKVWEFCKAGAFRGFYAGGGLGYNAGGNIDSYHPPLEFGSRDNPHDSIYKDFDSPMGCGVTDHALLPASDYNPYTYEGQTTPESTPPPAAKRRQVSDNRDAELRRNWVLVTEPSSKPSSQGAKNRPPTKKRFGAHQGPSAQSFSPRPQSRASATPSRPSIGPRYGAPTTSSSGRRISVPVSRLSHNEFPSSASTVGGDSYTPHRRSNSRASAAGGLMVQTREPASFASSRPPNSSPTTRNYAGRASTPSRRESCHPRPRTPSRIPVLSPNRFAASQGGGQDARMTSPSASRGHGRSQSTASTGNTRGTKKSGVVAEQSPRLTDEARHLATKRLAVEREVDARMNAFNRSLQDMIRQGKEALGTKVEVEFDGDHHHEDVGPGGWIDE</sequence>
<dbReference type="AlphaFoldDB" id="A0AAD5WNQ7"/>
<feature type="compositionally biased region" description="Polar residues" evidence="1">
    <location>
        <begin position="421"/>
        <end position="430"/>
    </location>
</feature>
<feature type="region of interest" description="Disordered" evidence="1">
    <location>
        <begin position="305"/>
        <end position="555"/>
    </location>
</feature>
<feature type="region of interest" description="Disordered" evidence="1">
    <location>
        <begin position="191"/>
        <end position="221"/>
    </location>
</feature>
<accession>A0AAD5WNQ7</accession>
<evidence type="ECO:0000256" key="1">
    <source>
        <dbReference type="SAM" id="MobiDB-lite"/>
    </source>
</evidence>
<name>A0AAD5WNQ7_9PEZI</name>
<feature type="compositionally biased region" description="Polar residues" evidence="1">
    <location>
        <begin position="346"/>
        <end position="356"/>
    </location>
</feature>
<keyword evidence="3" id="KW-1185">Reference proteome</keyword>